<evidence type="ECO:0000313" key="2">
    <source>
        <dbReference type="Proteomes" id="UP001303160"/>
    </source>
</evidence>
<dbReference type="Proteomes" id="UP001303160">
    <property type="component" value="Unassembled WGS sequence"/>
</dbReference>
<sequence>MFTTTMTVTAVVTTTHFTTSFAPTTIKAKSTIASGTTVTRNSTIEKPQTITTTKEGKTVTSYNTITSTVDKLKTITTSMEAKTVSVNVTVTQTVSSKDYYTSIAPAGQRRMERTEKSGIHFQWAGRKYIQLNEPLEDLDLMLWQITAPLPTALGSEFLTNLNKYPSVYDDSERSADSSSAADDLVCKDKTQTKPINAEVLEEYLRILGKFNGKWTIDPNQCHRLGCRQNTALWWCNSNPDEAHHGVAATTTTLDLLKKASSLLDHCVRNGGHSGWIWWPKGDTHAYNTRIVMSYANCDDSPFKSPFDYEDQQESGWGHD</sequence>
<gene>
    <name evidence="1" type="ORF">QBC40DRAFT_349877</name>
</gene>
<reference evidence="1" key="1">
    <citation type="journal article" date="2023" name="Mol. Phylogenet. Evol.">
        <title>Genome-scale phylogeny and comparative genomics of the fungal order Sordariales.</title>
        <authorList>
            <person name="Hensen N."/>
            <person name="Bonometti L."/>
            <person name="Westerberg I."/>
            <person name="Brannstrom I.O."/>
            <person name="Guillou S."/>
            <person name="Cros-Aarteil S."/>
            <person name="Calhoun S."/>
            <person name="Haridas S."/>
            <person name="Kuo A."/>
            <person name="Mondo S."/>
            <person name="Pangilinan J."/>
            <person name="Riley R."/>
            <person name="LaButti K."/>
            <person name="Andreopoulos B."/>
            <person name="Lipzen A."/>
            <person name="Chen C."/>
            <person name="Yan M."/>
            <person name="Daum C."/>
            <person name="Ng V."/>
            <person name="Clum A."/>
            <person name="Steindorff A."/>
            <person name="Ohm R.A."/>
            <person name="Martin F."/>
            <person name="Silar P."/>
            <person name="Natvig D.O."/>
            <person name="Lalanne C."/>
            <person name="Gautier V."/>
            <person name="Ament-Velasquez S.L."/>
            <person name="Kruys A."/>
            <person name="Hutchinson M.I."/>
            <person name="Powell A.J."/>
            <person name="Barry K."/>
            <person name="Miller A.N."/>
            <person name="Grigoriev I.V."/>
            <person name="Debuchy R."/>
            <person name="Gladieux P."/>
            <person name="Hiltunen Thoren M."/>
            <person name="Johannesson H."/>
        </authorList>
    </citation>
    <scope>NUCLEOTIDE SEQUENCE</scope>
    <source>
        <strain evidence="1">CBS 315.58</strain>
    </source>
</reference>
<dbReference type="EMBL" id="MU863939">
    <property type="protein sequence ID" value="KAK4198900.1"/>
    <property type="molecule type" value="Genomic_DNA"/>
</dbReference>
<name>A0AAN6XE02_9PEZI</name>
<comment type="caution">
    <text evidence="1">The sequence shown here is derived from an EMBL/GenBank/DDBJ whole genome shotgun (WGS) entry which is preliminary data.</text>
</comment>
<dbReference type="AlphaFoldDB" id="A0AAN6XE02"/>
<reference evidence="1" key="2">
    <citation type="submission" date="2023-05" db="EMBL/GenBank/DDBJ databases">
        <authorList>
            <consortium name="Lawrence Berkeley National Laboratory"/>
            <person name="Steindorff A."/>
            <person name="Hensen N."/>
            <person name="Bonometti L."/>
            <person name="Westerberg I."/>
            <person name="Brannstrom I.O."/>
            <person name="Guillou S."/>
            <person name="Cros-Aarteil S."/>
            <person name="Calhoun S."/>
            <person name="Haridas S."/>
            <person name="Kuo A."/>
            <person name="Mondo S."/>
            <person name="Pangilinan J."/>
            <person name="Riley R."/>
            <person name="Labutti K."/>
            <person name="Andreopoulos B."/>
            <person name="Lipzen A."/>
            <person name="Chen C."/>
            <person name="Yanf M."/>
            <person name="Daum C."/>
            <person name="Ng V."/>
            <person name="Clum A."/>
            <person name="Ohm R."/>
            <person name="Martin F."/>
            <person name="Silar P."/>
            <person name="Natvig D."/>
            <person name="Lalanne C."/>
            <person name="Gautier V."/>
            <person name="Ament-Velasquez S.L."/>
            <person name="Kruys A."/>
            <person name="Hutchinson M.I."/>
            <person name="Powell A.J."/>
            <person name="Barry K."/>
            <person name="Miller A.N."/>
            <person name="Grigoriev I.V."/>
            <person name="Debuchy R."/>
            <person name="Gladieux P."/>
            <person name="Thoren M.H."/>
            <person name="Johannesson H."/>
        </authorList>
    </citation>
    <scope>NUCLEOTIDE SEQUENCE</scope>
    <source>
        <strain evidence="1">CBS 315.58</strain>
    </source>
</reference>
<evidence type="ECO:0000313" key="1">
    <source>
        <dbReference type="EMBL" id="KAK4198900.1"/>
    </source>
</evidence>
<proteinExistence type="predicted"/>
<organism evidence="1 2">
    <name type="scientific">Triangularia verruculosa</name>
    <dbReference type="NCBI Taxonomy" id="2587418"/>
    <lineage>
        <taxon>Eukaryota</taxon>
        <taxon>Fungi</taxon>
        <taxon>Dikarya</taxon>
        <taxon>Ascomycota</taxon>
        <taxon>Pezizomycotina</taxon>
        <taxon>Sordariomycetes</taxon>
        <taxon>Sordariomycetidae</taxon>
        <taxon>Sordariales</taxon>
        <taxon>Podosporaceae</taxon>
        <taxon>Triangularia</taxon>
    </lineage>
</organism>
<keyword evidence="2" id="KW-1185">Reference proteome</keyword>
<protein>
    <submittedName>
        <fullName evidence="1">Uncharacterized protein</fullName>
    </submittedName>
</protein>
<accession>A0AAN6XE02</accession>